<name>A0ABR2KBQ3_9EUKA</name>
<organism evidence="1 2">
    <name type="scientific">Tritrichomonas musculus</name>
    <dbReference type="NCBI Taxonomy" id="1915356"/>
    <lineage>
        <taxon>Eukaryota</taxon>
        <taxon>Metamonada</taxon>
        <taxon>Parabasalia</taxon>
        <taxon>Tritrichomonadida</taxon>
        <taxon>Tritrichomonadidae</taxon>
        <taxon>Tritrichomonas</taxon>
    </lineage>
</organism>
<keyword evidence="2" id="KW-1185">Reference proteome</keyword>
<comment type="caution">
    <text evidence="1">The sequence shown here is derived from an EMBL/GenBank/DDBJ whole genome shotgun (WGS) entry which is preliminary data.</text>
</comment>
<reference evidence="1 2" key="1">
    <citation type="submission" date="2024-04" db="EMBL/GenBank/DDBJ databases">
        <title>Tritrichomonas musculus Genome.</title>
        <authorList>
            <person name="Alves-Ferreira E."/>
            <person name="Grigg M."/>
            <person name="Lorenzi H."/>
            <person name="Galac M."/>
        </authorList>
    </citation>
    <scope>NUCLEOTIDE SEQUENCE [LARGE SCALE GENOMIC DNA]</scope>
    <source>
        <strain evidence="1 2">EAF2021</strain>
    </source>
</reference>
<evidence type="ECO:0000313" key="1">
    <source>
        <dbReference type="EMBL" id="KAK8887435.1"/>
    </source>
</evidence>
<dbReference type="EMBL" id="JAPFFF010000006">
    <property type="protein sequence ID" value="KAK8887435.1"/>
    <property type="molecule type" value="Genomic_DNA"/>
</dbReference>
<accession>A0ABR2KBQ3</accession>
<sequence length="207" mass="24529">MSNQTIKKQYHFKLNNPIITESKNNNSKKKSRSICYQIKTENQLMKCSRFYLMKDDKIIFMAKQKYDRIYIGEGETIHISEKKTTNPTEIVRNCKGFNLIKIHDQEFTIKYLKYGEKFSVCLSFQHDGEERSWIPKQTKDREILKGEFDHMPVKSKKNMILQNQKNHPTFILRKMKHHVYEVECHKEVNPIIAFSIGLSQIIGPVPM</sequence>
<proteinExistence type="predicted"/>
<evidence type="ECO:0000313" key="2">
    <source>
        <dbReference type="Proteomes" id="UP001470230"/>
    </source>
</evidence>
<protein>
    <recommendedName>
        <fullName evidence="3">Tubby C-terminal domain-containing protein</fullName>
    </recommendedName>
</protein>
<dbReference type="Proteomes" id="UP001470230">
    <property type="component" value="Unassembled WGS sequence"/>
</dbReference>
<gene>
    <name evidence="1" type="ORF">M9Y10_038479</name>
</gene>
<evidence type="ECO:0008006" key="3">
    <source>
        <dbReference type="Google" id="ProtNLM"/>
    </source>
</evidence>